<feature type="transmembrane region" description="Helical" evidence="7">
    <location>
        <begin position="93"/>
        <end position="123"/>
    </location>
</feature>
<feature type="transmembrane region" description="Helical" evidence="7">
    <location>
        <begin position="166"/>
        <end position="185"/>
    </location>
</feature>
<reference evidence="9" key="1">
    <citation type="submission" date="2017-04" db="EMBL/GenBank/DDBJ databases">
        <authorList>
            <person name="Varghese N."/>
            <person name="Submissions S."/>
        </authorList>
    </citation>
    <scope>NUCLEOTIDE SEQUENCE [LARGE SCALE GENOMIC DNA]</scope>
    <source>
        <strain evidence="9">DSM 16512</strain>
    </source>
</reference>
<protein>
    <submittedName>
        <fullName evidence="8">Paraquat-inducible protein A</fullName>
    </submittedName>
</protein>
<dbReference type="STRING" id="1069081.SAMN05660197_0840"/>
<evidence type="ECO:0000256" key="3">
    <source>
        <dbReference type="ARBA" id="ARBA00022519"/>
    </source>
</evidence>
<keyword evidence="2" id="KW-1003">Cell membrane</keyword>
<keyword evidence="4 7" id="KW-0812">Transmembrane</keyword>
<gene>
    <name evidence="8" type="ORF">SAMN05660197_0840</name>
</gene>
<feature type="transmembrane region" description="Helical" evidence="7">
    <location>
        <begin position="48"/>
        <end position="73"/>
    </location>
</feature>
<dbReference type="InterPro" id="IPR051800">
    <property type="entry name" value="PqiA-PqiB_transport"/>
</dbReference>
<dbReference type="PANTHER" id="PTHR30462:SF3">
    <property type="entry name" value="INTERMEMBRANE TRANSPORT PROTEIN PQIA"/>
    <property type="match status" value="1"/>
</dbReference>
<dbReference type="GO" id="GO:0005886">
    <property type="term" value="C:plasma membrane"/>
    <property type="evidence" value="ECO:0007669"/>
    <property type="project" value="UniProtKB-SubCell"/>
</dbReference>
<proteinExistence type="predicted"/>
<evidence type="ECO:0000313" key="9">
    <source>
        <dbReference type="Proteomes" id="UP000192602"/>
    </source>
</evidence>
<evidence type="ECO:0000256" key="6">
    <source>
        <dbReference type="ARBA" id="ARBA00023136"/>
    </source>
</evidence>
<evidence type="ECO:0000256" key="1">
    <source>
        <dbReference type="ARBA" id="ARBA00004533"/>
    </source>
</evidence>
<accession>A0A1W1WRW3</accession>
<keyword evidence="6 7" id="KW-0472">Membrane</keyword>
<dbReference type="AlphaFoldDB" id="A0A1W1WRW3"/>
<dbReference type="Pfam" id="PF04403">
    <property type="entry name" value="PqiA"/>
    <property type="match status" value="1"/>
</dbReference>
<organism evidence="8 9">
    <name type="scientific">Nitratiruptor tergarcus DSM 16512</name>
    <dbReference type="NCBI Taxonomy" id="1069081"/>
    <lineage>
        <taxon>Bacteria</taxon>
        <taxon>Pseudomonadati</taxon>
        <taxon>Campylobacterota</taxon>
        <taxon>Epsilonproteobacteria</taxon>
        <taxon>Nautiliales</taxon>
        <taxon>Nitratiruptoraceae</taxon>
        <taxon>Nitratiruptor</taxon>
    </lineage>
</organism>
<sequence length="201" mass="23590">MNNLKDLTICPRCQTLHKKLPLSKKEEAHCANCNARLYKNYTDLPQRALALSLAALIFFTIASTFPIVQIDFAGSFSSVNLLDAIWQLLHEGYIFMALFAFLVLFLFPLLLMGTLFIFSLLLVMKKRVFAKWVLQFMTLLSRWSMLDIFFVSILVAMVKIYEYAHIHFGLAFWAMAFFVLLEIYLTRYIKIEQYWDLWEEV</sequence>
<dbReference type="RefSeq" id="WP_084275297.1">
    <property type="nucleotide sequence ID" value="NZ_AP026671.1"/>
</dbReference>
<keyword evidence="5 7" id="KW-1133">Transmembrane helix</keyword>
<evidence type="ECO:0000256" key="7">
    <source>
        <dbReference type="SAM" id="Phobius"/>
    </source>
</evidence>
<feature type="transmembrane region" description="Helical" evidence="7">
    <location>
        <begin position="143"/>
        <end position="160"/>
    </location>
</feature>
<keyword evidence="9" id="KW-1185">Reference proteome</keyword>
<evidence type="ECO:0000256" key="2">
    <source>
        <dbReference type="ARBA" id="ARBA00022475"/>
    </source>
</evidence>
<dbReference type="EMBL" id="FWWZ01000001">
    <property type="protein sequence ID" value="SMC09044.1"/>
    <property type="molecule type" value="Genomic_DNA"/>
</dbReference>
<evidence type="ECO:0000256" key="5">
    <source>
        <dbReference type="ARBA" id="ARBA00022989"/>
    </source>
</evidence>
<keyword evidence="3" id="KW-0997">Cell inner membrane</keyword>
<comment type="subcellular location">
    <subcellularLocation>
        <location evidence="1">Cell inner membrane</location>
    </subcellularLocation>
</comment>
<name>A0A1W1WRW3_9BACT</name>
<evidence type="ECO:0000256" key="4">
    <source>
        <dbReference type="ARBA" id="ARBA00022692"/>
    </source>
</evidence>
<evidence type="ECO:0000313" key="8">
    <source>
        <dbReference type="EMBL" id="SMC09044.1"/>
    </source>
</evidence>
<dbReference type="OrthoDB" id="9800207at2"/>
<dbReference type="Proteomes" id="UP000192602">
    <property type="component" value="Unassembled WGS sequence"/>
</dbReference>
<dbReference type="PANTHER" id="PTHR30462">
    <property type="entry name" value="INTERMEMBRANE TRANSPORT PROTEIN PQIB-RELATED"/>
    <property type="match status" value="1"/>
</dbReference>
<dbReference type="InterPro" id="IPR007498">
    <property type="entry name" value="PqiA-like"/>
</dbReference>